<dbReference type="InterPro" id="IPR036020">
    <property type="entry name" value="WW_dom_sf"/>
</dbReference>
<keyword evidence="4" id="KW-1185">Reference proteome</keyword>
<feature type="compositionally biased region" description="Basic and acidic residues" evidence="1">
    <location>
        <begin position="188"/>
        <end position="207"/>
    </location>
</feature>
<feature type="domain" description="WW" evidence="2">
    <location>
        <begin position="232"/>
        <end position="265"/>
    </location>
</feature>
<dbReference type="CDD" id="cd00201">
    <property type="entry name" value="WW"/>
    <property type="match status" value="1"/>
</dbReference>
<feature type="compositionally biased region" description="Basic and acidic residues" evidence="1">
    <location>
        <begin position="349"/>
        <end position="361"/>
    </location>
</feature>
<feature type="compositionally biased region" description="Basic and acidic residues" evidence="1">
    <location>
        <begin position="275"/>
        <end position="318"/>
    </location>
</feature>
<comment type="caution">
    <text evidence="3">The sequence shown here is derived from an EMBL/GenBank/DDBJ whole genome shotgun (WGS) entry which is preliminary data.</text>
</comment>
<organism evidence="3 4">
    <name type="scientific">Apophysomyces ossiformis</name>
    <dbReference type="NCBI Taxonomy" id="679940"/>
    <lineage>
        <taxon>Eukaryota</taxon>
        <taxon>Fungi</taxon>
        <taxon>Fungi incertae sedis</taxon>
        <taxon>Mucoromycota</taxon>
        <taxon>Mucoromycotina</taxon>
        <taxon>Mucoromycetes</taxon>
        <taxon>Mucorales</taxon>
        <taxon>Mucorineae</taxon>
        <taxon>Mucoraceae</taxon>
        <taxon>Apophysomyces</taxon>
    </lineage>
</organism>
<feature type="region of interest" description="Disordered" evidence="1">
    <location>
        <begin position="256"/>
        <end position="400"/>
    </location>
</feature>
<feature type="compositionally biased region" description="Basic and acidic residues" evidence="1">
    <location>
        <begin position="35"/>
        <end position="46"/>
    </location>
</feature>
<dbReference type="Proteomes" id="UP000605846">
    <property type="component" value="Unassembled WGS sequence"/>
</dbReference>
<dbReference type="EMBL" id="JABAYA010000031">
    <property type="protein sequence ID" value="KAF7728839.1"/>
    <property type="molecule type" value="Genomic_DNA"/>
</dbReference>
<dbReference type="AlphaFoldDB" id="A0A8H7BW82"/>
<proteinExistence type="predicted"/>
<feature type="region of interest" description="Disordered" evidence="1">
    <location>
        <begin position="1"/>
        <end position="66"/>
    </location>
</feature>
<dbReference type="Gene3D" id="2.20.70.10">
    <property type="match status" value="1"/>
</dbReference>
<accession>A0A8H7BW82</accession>
<evidence type="ECO:0000259" key="2">
    <source>
        <dbReference type="PROSITE" id="PS50020"/>
    </source>
</evidence>
<dbReference type="Pfam" id="PF00397">
    <property type="entry name" value="WW"/>
    <property type="match status" value="1"/>
</dbReference>
<feature type="compositionally biased region" description="Basic and acidic residues" evidence="1">
    <location>
        <begin position="156"/>
        <end position="171"/>
    </location>
</feature>
<dbReference type="SMART" id="SM00456">
    <property type="entry name" value="WW"/>
    <property type="match status" value="1"/>
</dbReference>
<feature type="compositionally biased region" description="Polar residues" evidence="1">
    <location>
        <begin position="52"/>
        <end position="64"/>
    </location>
</feature>
<feature type="compositionally biased region" description="Basic and acidic residues" evidence="1">
    <location>
        <begin position="1"/>
        <end position="20"/>
    </location>
</feature>
<dbReference type="OrthoDB" id="2291065at2759"/>
<name>A0A8H7BW82_9FUNG</name>
<dbReference type="SUPFAM" id="SSF51045">
    <property type="entry name" value="WW domain"/>
    <property type="match status" value="1"/>
</dbReference>
<sequence>MNRRQDISRRDRPSVLERLGRTSYHAGPHFTDYADYPHEQNDDRGRPLARSISRSSGTSLIITKTDNRLTSRPEVFADSGKISRNRPLPLRTVQYLDSANYRQERRPHSQEPRRGDRYRPEHRSLGRQRSGQSVEESHRETKRSEDTGTSATTNEKASEELDKKEKAKTIVKETVISLEADEGEEDEIMRPDWGRDSEDEETVRSTEKTSSSQEKQEEGVKAAASAAVVENDDLPHPWQRILSSKGEIYYYNPETEQNVWDKPSADPNGKAKAAKFQEERISNRPYDDQERRRSYSIEERVRPENKRARYTEGGRSSRTEYSVTHARSRRTSPGSTPLVGPAVPIKKGPYHDERALRERDRRSHHHINGDMDAPVLTKESSERLDPVRPWPRLARERSPGSRLFHGRREVAILERNIPRNYDRLIGRRRRTYR</sequence>
<feature type="compositionally biased region" description="Basic and acidic residues" evidence="1">
    <location>
        <begin position="102"/>
        <end position="124"/>
    </location>
</feature>
<evidence type="ECO:0000256" key="1">
    <source>
        <dbReference type="SAM" id="MobiDB-lite"/>
    </source>
</evidence>
<evidence type="ECO:0000313" key="4">
    <source>
        <dbReference type="Proteomes" id="UP000605846"/>
    </source>
</evidence>
<reference evidence="3" key="1">
    <citation type="submission" date="2020-01" db="EMBL/GenBank/DDBJ databases">
        <title>Genome Sequencing of Three Apophysomyces-Like Fungal Strains Confirms a Novel Fungal Genus in the Mucoromycota with divergent Burkholderia-like Endosymbiotic Bacteria.</title>
        <authorList>
            <person name="Stajich J.E."/>
            <person name="Macias A.M."/>
            <person name="Carter-House D."/>
            <person name="Lovett B."/>
            <person name="Kasson L.R."/>
            <person name="Berry K."/>
            <person name="Grigoriev I."/>
            <person name="Chang Y."/>
            <person name="Spatafora J."/>
            <person name="Kasson M.T."/>
        </authorList>
    </citation>
    <scope>NUCLEOTIDE SEQUENCE</scope>
    <source>
        <strain evidence="3">NRRL A-21654</strain>
    </source>
</reference>
<feature type="compositionally biased region" description="Basic and acidic residues" evidence="1">
    <location>
        <begin position="135"/>
        <end position="146"/>
    </location>
</feature>
<protein>
    <recommendedName>
        <fullName evidence="2">WW domain-containing protein</fullName>
    </recommendedName>
</protein>
<dbReference type="InterPro" id="IPR001202">
    <property type="entry name" value="WW_dom"/>
</dbReference>
<dbReference type="PROSITE" id="PS50020">
    <property type="entry name" value="WW_DOMAIN_2"/>
    <property type="match status" value="1"/>
</dbReference>
<evidence type="ECO:0000313" key="3">
    <source>
        <dbReference type="EMBL" id="KAF7728839.1"/>
    </source>
</evidence>
<feature type="region of interest" description="Disordered" evidence="1">
    <location>
        <begin position="78"/>
        <end position="228"/>
    </location>
</feature>
<gene>
    <name evidence="3" type="ORF">EC973_005465</name>
</gene>